<dbReference type="Proteomes" id="UP000230233">
    <property type="component" value="Chromosome I"/>
</dbReference>
<comment type="caution">
    <text evidence="2">The sequence shown here is derived from an EMBL/GenBank/DDBJ whole genome shotgun (WGS) entry which is preliminary data.</text>
</comment>
<evidence type="ECO:0000313" key="3">
    <source>
        <dbReference type="Proteomes" id="UP000230233"/>
    </source>
</evidence>
<keyword evidence="3" id="KW-1185">Reference proteome</keyword>
<feature type="domain" description="Sdz-33 F-box" evidence="1">
    <location>
        <begin position="270"/>
        <end position="306"/>
    </location>
</feature>
<dbReference type="AlphaFoldDB" id="A0A2G5VSU5"/>
<sequence length="340" mass="40193">MVNILKLPNLVQDLVFNEMELNEILLLSFCSKRVQKSIKQQFRIEPNKGFCIICSKKDHSISHYQDIDEKRLELMVDPRWDDKKVINWKYVDRLDSFDQKVQILKEFNFLNDLNVKKMFDIELKSGLIFEINGLRSKYSVSFDPESGVPTLYFEKNMMKKWPMELHKYCVDLFRTTTDLEMTMNLDDSSDLHESQTIKNLYLHDSCERLDARIADEFFEKANIQNSLCSIDQHLEGFVSDDSKIWDIPNVLIYSVGWVHTRQLIRFTGKNAYFLTLEYPDNNTTQDMNAFLKHWLNSDNTNLEKMVVRSVCRSTEGLFDGIETSRWDPKRRPARYVSDET</sequence>
<proteinExistence type="predicted"/>
<reference evidence="3" key="1">
    <citation type="submission" date="2017-10" db="EMBL/GenBank/DDBJ databases">
        <title>Rapid genome shrinkage in a self-fertile nematode reveals novel sperm competition proteins.</title>
        <authorList>
            <person name="Yin D."/>
            <person name="Schwarz E.M."/>
            <person name="Thomas C.G."/>
            <person name="Felde R.L."/>
            <person name="Korf I.F."/>
            <person name="Cutter A.D."/>
            <person name="Schartner C.M."/>
            <person name="Ralston E.J."/>
            <person name="Meyer B.J."/>
            <person name="Haag E.S."/>
        </authorList>
    </citation>
    <scope>NUCLEOTIDE SEQUENCE [LARGE SCALE GENOMIC DNA]</scope>
    <source>
        <strain evidence="3">JU1422</strain>
    </source>
</reference>
<gene>
    <name evidence="2" type="primary">Cnig_chr_I.g3818</name>
    <name evidence="2" type="ORF">B9Z55_003818</name>
</gene>
<dbReference type="InterPro" id="IPR012885">
    <property type="entry name" value="F-box_Sdz-33"/>
</dbReference>
<dbReference type="PANTHER" id="PTHR21503:SF8">
    <property type="entry name" value="F-BOX ASSOCIATED DOMAIN-CONTAINING PROTEIN-RELATED"/>
    <property type="match status" value="1"/>
</dbReference>
<evidence type="ECO:0000313" key="2">
    <source>
        <dbReference type="EMBL" id="PIC54656.1"/>
    </source>
</evidence>
<organism evidence="2 3">
    <name type="scientific">Caenorhabditis nigoni</name>
    <dbReference type="NCBI Taxonomy" id="1611254"/>
    <lineage>
        <taxon>Eukaryota</taxon>
        <taxon>Metazoa</taxon>
        <taxon>Ecdysozoa</taxon>
        <taxon>Nematoda</taxon>
        <taxon>Chromadorea</taxon>
        <taxon>Rhabditida</taxon>
        <taxon>Rhabditina</taxon>
        <taxon>Rhabditomorpha</taxon>
        <taxon>Rhabditoidea</taxon>
        <taxon>Rhabditidae</taxon>
        <taxon>Peloderinae</taxon>
        <taxon>Caenorhabditis</taxon>
    </lineage>
</organism>
<name>A0A2G5VSU5_9PELO</name>
<accession>A0A2G5VSU5</accession>
<dbReference type="EMBL" id="PDUG01000001">
    <property type="protein sequence ID" value="PIC54656.1"/>
    <property type="molecule type" value="Genomic_DNA"/>
</dbReference>
<protein>
    <recommendedName>
        <fullName evidence="1">Sdz-33 F-box domain-containing protein</fullName>
    </recommendedName>
</protein>
<evidence type="ECO:0000259" key="1">
    <source>
        <dbReference type="Pfam" id="PF07735"/>
    </source>
</evidence>
<dbReference type="PANTHER" id="PTHR21503">
    <property type="entry name" value="F-BOX-CONTAINING HYPOTHETICAL PROTEIN C.ELEGANS"/>
    <property type="match status" value="1"/>
</dbReference>
<dbReference type="OrthoDB" id="5888210at2759"/>
<dbReference type="Pfam" id="PF07735">
    <property type="entry name" value="FBA_2"/>
    <property type="match status" value="1"/>
</dbReference>